<dbReference type="InterPro" id="IPR000014">
    <property type="entry name" value="PAS"/>
</dbReference>
<dbReference type="SMART" id="SM00091">
    <property type="entry name" value="PAS"/>
    <property type="match status" value="1"/>
</dbReference>
<dbReference type="PANTHER" id="PTHR43304">
    <property type="entry name" value="PHYTOCHROME-LIKE PROTEIN CPH1"/>
    <property type="match status" value="1"/>
</dbReference>
<dbReference type="InterPro" id="IPR000700">
    <property type="entry name" value="PAS-assoc_C"/>
</dbReference>
<dbReference type="NCBIfam" id="TIGR00229">
    <property type="entry name" value="sensory_box"/>
    <property type="match status" value="1"/>
</dbReference>
<feature type="coiled-coil region" evidence="6">
    <location>
        <begin position="462"/>
        <end position="492"/>
    </location>
</feature>
<evidence type="ECO:0000313" key="10">
    <source>
        <dbReference type="EMBL" id="GIU42974.1"/>
    </source>
</evidence>
<evidence type="ECO:0000256" key="7">
    <source>
        <dbReference type="SAM" id="Phobius"/>
    </source>
</evidence>
<gene>
    <name evidence="10" type="ORF">TUM4630_05210</name>
</gene>
<dbReference type="InterPro" id="IPR036890">
    <property type="entry name" value="HATPase_C_sf"/>
</dbReference>
<feature type="transmembrane region" description="Helical" evidence="7">
    <location>
        <begin position="20"/>
        <end position="44"/>
    </location>
</feature>
<keyword evidence="11" id="KW-1185">Reference proteome</keyword>
<evidence type="ECO:0000259" key="9">
    <source>
        <dbReference type="PROSITE" id="PS50113"/>
    </source>
</evidence>
<dbReference type="RefSeq" id="WP_119976923.1">
    <property type="nucleotide sequence ID" value="NZ_BPFB01000004.1"/>
</dbReference>
<evidence type="ECO:0000256" key="2">
    <source>
        <dbReference type="ARBA" id="ARBA00012438"/>
    </source>
</evidence>
<evidence type="ECO:0000259" key="8">
    <source>
        <dbReference type="PROSITE" id="PS50112"/>
    </source>
</evidence>
<feature type="domain" description="PAC" evidence="9">
    <location>
        <begin position="555"/>
        <end position="606"/>
    </location>
</feature>
<keyword evidence="7" id="KW-1133">Transmembrane helix</keyword>
<evidence type="ECO:0000256" key="5">
    <source>
        <dbReference type="ARBA" id="ARBA00022777"/>
    </source>
</evidence>
<feature type="transmembrane region" description="Helical" evidence="7">
    <location>
        <begin position="380"/>
        <end position="402"/>
    </location>
</feature>
<keyword evidence="7" id="KW-0812">Transmembrane</keyword>
<evidence type="ECO:0000313" key="11">
    <source>
        <dbReference type="Proteomes" id="UP000761574"/>
    </source>
</evidence>
<evidence type="ECO:0000256" key="6">
    <source>
        <dbReference type="SAM" id="Coils"/>
    </source>
</evidence>
<comment type="caution">
    <text evidence="10">The sequence shown here is derived from an EMBL/GenBank/DDBJ whole genome shotgun (WGS) entry which is preliminary data.</text>
</comment>
<dbReference type="EC" id="2.7.13.3" evidence="2"/>
<accession>A0ABQ4P679</accession>
<name>A0ABQ4P679_9GAMM</name>
<keyword evidence="4" id="KW-0808">Transferase</keyword>
<evidence type="ECO:0000256" key="4">
    <source>
        <dbReference type="ARBA" id="ARBA00022679"/>
    </source>
</evidence>
<dbReference type="Gene3D" id="6.10.340.10">
    <property type="match status" value="1"/>
</dbReference>
<proteinExistence type="predicted"/>
<keyword evidence="7" id="KW-0472">Membrane</keyword>
<dbReference type="Pfam" id="PF22673">
    <property type="entry name" value="MCP-like_PDC_1"/>
    <property type="match status" value="1"/>
</dbReference>
<dbReference type="InterPro" id="IPR052162">
    <property type="entry name" value="Sensor_kinase/Photoreceptor"/>
</dbReference>
<dbReference type="CDD" id="cd06225">
    <property type="entry name" value="HAMP"/>
    <property type="match status" value="1"/>
</dbReference>
<feature type="domain" description="PAS" evidence="8">
    <location>
        <begin position="482"/>
        <end position="551"/>
    </location>
</feature>
<dbReference type="Gene3D" id="3.30.565.10">
    <property type="entry name" value="Histidine kinase-like ATPase, C-terminal domain"/>
    <property type="match status" value="1"/>
</dbReference>
<dbReference type="PROSITE" id="PS50112">
    <property type="entry name" value="PAS"/>
    <property type="match status" value="1"/>
</dbReference>
<evidence type="ECO:0000256" key="3">
    <source>
        <dbReference type="ARBA" id="ARBA00022553"/>
    </source>
</evidence>
<dbReference type="SUPFAM" id="SSF55785">
    <property type="entry name" value="PYP-like sensor domain (PAS domain)"/>
    <property type="match status" value="1"/>
</dbReference>
<dbReference type="CDD" id="cd12913">
    <property type="entry name" value="PDC1_MCP_like"/>
    <property type="match status" value="1"/>
</dbReference>
<dbReference type="Pfam" id="PF08448">
    <property type="entry name" value="PAS_4"/>
    <property type="match status" value="1"/>
</dbReference>
<keyword evidence="5 10" id="KW-0418">Kinase</keyword>
<comment type="catalytic activity">
    <reaction evidence="1">
        <text>ATP + protein L-histidine = ADP + protein N-phospho-L-histidine.</text>
        <dbReference type="EC" id="2.7.13.3"/>
    </reaction>
</comment>
<dbReference type="PROSITE" id="PS50113">
    <property type="entry name" value="PAC"/>
    <property type="match status" value="1"/>
</dbReference>
<protein>
    <recommendedName>
        <fullName evidence="2">histidine kinase</fullName>
        <ecNumber evidence="2">2.7.13.3</ecNumber>
    </recommendedName>
</protein>
<reference evidence="10 11" key="1">
    <citation type="submission" date="2021-05" db="EMBL/GenBank/DDBJ databases">
        <title>Molecular characterization for Shewanella algae harboring chromosomal blaOXA-55-like strains isolated from clinical and environment sample.</title>
        <authorList>
            <person name="Ohama Y."/>
            <person name="Aoki K."/>
            <person name="Harada S."/>
            <person name="Moriya K."/>
            <person name="Ishii Y."/>
            <person name="Tateda K."/>
        </authorList>
    </citation>
    <scope>NUCLEOTIDE SEQUENCE [LARGE SCALE GENOMIC DNA]</scope>
    <source>
        <strain evidence="10 11">LMG 23746</strain>
    </source>
</reference>
<sequence length="883" mass="98585">MAIHTKHNTTMRNTRWKNSLTVKFTFVQFVVAALIIASSTWFIFTAEKKHHIDTQLSLSQSYAHAVIAQLQQVTSKVETLARSLGTVGETYQGQATQINKLIPPLLTMEDDQQLIVSGGIWPEPQKASGEASLNGFFWAKDDTQHFRQVDGYNQTGAGPSYDKTSWYTPAKYLQDSHTHWSQSYIDPYTQQLMITATIPMRVNHQFIGAASVDMALSGIDKQFTFSDQNPLSKGYIIALDAYNNLLSDPFKNHANESQHLGKSFTNLVSHYPALAPLGAAIEQMDKQFYQHVMAKPAYQSAQLQPLLDHTAKAQHDRLVAVINASLQPKAIKQSVVTLELDSGPLLNKPVLISILTMEETLWKIILVTPISGLSQQANAIAVKVGAFLLLSQLVALIILFIFQHKLFIRPIFQISSALQSGNLGWLALDANARQDEIGQLAKAFVARSNQLEIAYASLDASNLALEQQLSMQQQAQAELENKKELINSLLNASQNLICIKDMSGRYTLVNDKFCEILGLEREQILGAKDSDIYPPHIAEIVAHHDAIIKNNDNAQSFEQPIPTIHGELTYLVTKYPINDADGNLMALGAMAMDISSLKSRQLELDTRIQILAQQNAQLQQALNLAQQQSQLQATATTANRHNFAANNSSIATANSEHEQQQLLLHLVQQLNKQQLIALEHLFTRLQRIATGATNQNGTNEHLIDELAEQIDILRHTQPLLLNEHQETKSIQIEQYLQDMLAMLAPQLKQKQVQWQVNSEQSLAVSLPSWHLFYLSYRLINNTLVHAFPNEVPFDNPKTLHLAVSYQEGKLTITLRDNGIGLSSSALTKLQAQLTNHEGYGTLIALNRWLATHYEGEISITSLARQFTEIRCQIPLSGQQIHCS</sequence>
<dbReference type="InterPro" id="IPR035965">
    <property type="entry name" value="PAS-like_dom_sf"/>
</dbReference>
<evidence type="ECO:0000256" key="1">
    <source>
        <dbReference type="ARBA" id="ARBA00000085"/>
    </source>
</evidence>
<dbReference type="Gene3D" id="3.30.450.20">
    <property type="entry name" value="PAS domain"/>
    <property type="match status" value="2"/>
</dbReference>
<dbReference type="EMBL" id="BPFB01000004">
    <property type="protein sequence ID" value="GIU42974.1"/>
    <property type="molecule type" value="Genomic_DNA"/>
</dbReference>
<dbReference type="PANTHER" id="PTHR43304:SF1">
    <property type="entry name" value="PAC DOMAIN-CONTAINING PROTEIN"/>
    <property type="match status" value="1"/>
</dbReference>
<dbReference type="SUPFAM" id="SSF55874">
    <property type="entry name" value="ATPase domain of HSP90 chaperone/DNA topoisomerase II/histidine kinase"/>
    <property type="match status" value="1"/>
</dbReference>
<dbReference type="Proteomes" id="UP000761574">
    <property type="component" value="Unassembled WGS sequence"/>
</dbReference>
<keyword evidence="3" id="KW-0597">Phosphoprotein</keyword>
<keyword evidence="6" id="KW-0175">Coiled coil</keyword>
<dbReference type="GO" id="GO:0016301">
    <property type="term" value="F:kinase activity"/>
    <property type="evidence" value="ECO:0007669"/>
    <property type="project" value="UniProtKB-KW"/>
</dbReference>
<dbReference type="InterPro" id="IPR013656">
    <property type="entry name" value="PAS_4"/>
</dbReference>
<organism evidence="10 11">
    <name type="scientific">Shewanella algidipiscicola</name>
    <dbReference type="NCBI Taxonomy" id="614070"/>
    <lineage>
        <taxon>Bacteria</taxon>
        <taxon>Pseudomonadati</taxon>
        <taxon>Pseudomonadota</taxon>
        <taxon>Gammaproteobacteria</taxon>
        <taxon>Alteromonadales</taxon>
        <taxon>Shewanellaceae</taxon>
        <taxon>Shewanella</taxon>
    </lineage>
</organism>
<dbReference type="CDD" id="cd00130">
    <property type="entry name" value="PAS"/>
    <property type="match status" value="1"/>
</dbReference>